<evidence type="ECO:0000313" key="7">
    <source>
        <dbReference type="Proteomes" id="UP000001880"/>
    </source>
</evidence>
<proteinExistence type="predicted"/>
<dbReference type="STRING" id="502025.Hoch_3010"/>
<name>D0LR09_HALO1</name>
<keyword evidence="1" id="KW-0805">Transcription regulation</keyword>
<evidence type="ECO:0000256" key="4">
    <source>
        <dbReference type="PROSITE-ProRule" id="PRU00335"/>
    </source>
</evidence>
<dbReference type="GO" id="GO:0003700">
    <property type="term" value="F:DNA-binding transcription factor activity"/>
    <property type="evidence" value="ECO:0007669"/>
    <property type="project" value="TreeGrafter"/>
</dbReference>
<dbReference type="InterPro" id="IPR050109">
    <property type="entry name" value="HTH-type_TetR-like_transc_reg"/>
</dbReference>
<dbReference type="GO" id="GO:0000976">
    <property type="term" value="F:transcription cis-regulatory region binding"/>
    <property type="evidence" value="ECO:0007669"/>
    <property type="project" value="TreeGrafter"/>
</dbReference>
<dbReference type="KEGG" id="hoh:Hoch_3010"/>
<reference evidence="6 7" key="1">
    <citation type="journal article" date="2010" name="Stand. Genomic Sci.">
        <title>Complete genome sequence of Haliangium ochraceum type strain (SMP-2).</title>
        <authorList>
            <consortium name="US DOE Joint Genome Institute (JGI-PGF)"/>
            <person name="Ivanova N."/>
            <person name="Daum C."/>
            <person name="Lang E."/>
            <person name="Abt B."/>
            <person name="Kopitz M."/>
            <person name="Saunders E."/>
            <person name="Lapidus A."/>
            <person name="Lucas S."/>
            <person name="Glavina Del Rio T."/>
            <person name="Nolan M."/>
            <person name="Tice H."/>
            <person name="Copeland A."/>
            <person name="Cheng J.F."/>
            <person name="Chen F."/>
            <person name="Bruce D."/>
            <person name="Goodwin L."/>
            <person name="Pitluck S."/>
            <person name="Mavromatis K."/>
            <person name="Pati A."/>
            <person name="Mikhailova N."/>
            <person name="Chen A."/>
            <person name="Palaniappan K."/>
            <person name="Land M."/>
            <person name="Hauser L."/>
            <person name="Chang Y.J."/>
            <person name="Jeffries C.D."/>
            <person name="Detter J.C."/>
            <person name="Brettin T."/>
            <person name="Rohde M."/>
            <person name="Goker M."/>
            <person name="Bristow J."/>
            <person name="Markowitz V."/>
            <person name="Eisen J.A."/>
            <person name="Hugenholtz P."/>
            <person name="Kyrpides N.C."/>
            <person name="Klenk H.P."/>
        </authorList>
    </citation>
    <scope>NUCLEOTIDE SEQUENCE [LARGE SCALE GENOMIC DNA]</scope>
    <source>
        <strain evidence="7">DSM 14365 / CIP 107738 / JCM 11303 / AJ 13395 / SMP-2</strain>
    </source>
</reference>
<gene>
    <name evidence="6" type="ordered locus">Hoch_3010</name>
</gene>
<dbReference type="InterPro" id="IPR025996">
    <property type="entry name" value="MT1864/Rv1816-like_C"/>
</dbReference>
<evidence type="ECO:0000256" key="3">
    <source>
        <dbReference type="ARBA" id="ARBA00023163"/>
    </source>
</evidence>
<dbReference type="InterPro" id="IPR009057">
    <property type="entry name" value="Homeodomain-like_sf"/>
</dbReference>
<dbReference type="OrthoDB" id="63332at2"/>
<dbReference type="Pfam" id="PF13305">
    <property type="entry name" value="TetR_C_33"/>
    <property type="match status" value="1"/>
</dbReference>
<dbReference type="Pfam" id="PF00440">
    <property type="entry name" value="TetR_N"/>
    <property type="match status" value="1"/>
</dbReference>
<dbReference type="HOGENOM" id="CLU_069356_40_3_7"/>
<keyword evidence="7" id="KW-1185">Reference proteome</keyword>
<keyword evidence="2 4" id="KW-0238">DNA-binding</keyword>
<dbReference type="RefSeq" id="WP_012828117.1">
    <property type="nucleotide sequence ID" value="NC_013440.1"/>
</dbReference>
<dbReference type="eggNOG" id="COG1309">
    <property type="taxonomic scope" value="Bacteria"/>
</dbReference>
<feature type="DNA-binding region" description="H-T-H motif" evidence="4">
    <location>
        <begin position="35"/>
        <end position="54"/>
    </location>
</feature>
<dbReference type="SUPFAM" id="SSF48498">
    <property type="entry name" value="Tetracyclin repressor-like, C-terminal domain"/>
    <property type="match status" value="1"/>
</dbReference>
<dbReference type="PANTHER" id="PTHR30055:SF234">
    <property type="entry name" value="HTH-TYPE TRANSCRIPTIONAL REGULATOR BETI"/>
    <property type="match status" value="1"/>
</dbReference>
<feature type="domain" description="HTH tetR-type" evidence="5">
    <location>
        <begin position="12"/>
        <end position="72"/>
    </location>
</feature>
<dbReference type="PANTHER" id="PTHR30055">
    <property type="entry name" value="HTH-TYPE TRANSCRIPTIONAL REGULATOR RUTR"/>
    <property type="match status" value="1"/>
</dbReference>
<dbReference type="Gene3D" id="1.10.10.60">
    <property type="entry name" value="Homeodomain-like"/>
    <property type="match status" value="1"/>
</dbReference>
<evidence type="ECO:0000313" key="6">
    <source>
        <dbReference type="EMBL" id="ACY15517.1"/>
    </source>
</evidence>
<organism evidence="6 7">
    <name type="scientific">Haliangium ochraceum (strain DSM 14365 / JCM 11303 / SMP-2)</name>
    <dbReference type="NCBI Taxonomy" id="502025"/>
    <lineage>
        <taxon>Bacteria</taxon>
        <taxon>Pseudomonadati</taxon>
        <taxon>Myxococcota</taxon>
        <taxon>Polyangia</taxon>
        <taxon>Haliangiales</taxon>
        <taxon>Kofleriaceae</taxon>
        <taxon>Haliangium</taxon>
    </lineage>
</organism>
<dbReference type="Proteomes" id="UP000001880">
    <property type="component" value="Chromosome"/>
</dbReference>
<dbReference type="InterPro" id="IPR036271">
    <property type="entry name" value="Tet_transcr_reg_TetR-rel_C_sf"/>
</dbReference>
<dbReference type="PRINTS" id="PR00455">
    <property type="entry name" value="HTHTETR"/>
</dbReference>
<accession>D0LR09</accession>
<keyword evidence="3" id="KW-0804">Transcription</keyword>
<evidence type="ECO:0000256" key="2">
    <source>
        <dbReference type="ARBA" id="ARBA00023125"/>
    </source>
</evidence>
<protein>
    <submittedName>
        <fullName evidence="6">Transcriptional regulator, TetR family</fullName>
    </submittedName>
</protein>
<dbReference type="EMBL" id="CP001804">
    <property type="protein sequence ID" value="ACY15517.1"/>
    <property type="molecule type" value="Genomic_DNA"/>
</dbReference>
<dbReference type="Gene3D" id="1.10.357.10">
    <property type="entry name" value="Tetracycline Repressor, domain 2"/>
    <property type="match status" value="1"/>
</dbReference>
<evidence type="ECO:0000259" key="5">
    <source>
        <dbReference type="PROSITE" id="PS50977"/>
    </source>
</evidence>
<sequence length="196" mass="21581">MARVTLSADEVAAFRERAVAAAMRLFVESGYEGVSMRAVAAELGVSPMTPYRYVRNKDELFTLVRIAAFRRLADRQRATAQAHPPGAQRLRALGAAYLAFASDEPQVYRIMFELEQSASAEHPELEAEQRRAMSYLLEAVTDAIAAGDVRGDPLTYAHLLWAQVHGLVSLHLAGKLILGRSFEQLRASPFFAGDDS</sequence>
<dbReference type="InterPro" id="IPR001647">
    <property type="entry name" value="HTH_TetR"/>
</dbReference>
<dbReference type="AlphaFoldDB" id="D0LR09"/>
<dbReference type="PROSITE" id="PS50977">
    <property type="entry name" value="HTH_TETR_2"/>
    <property type="match status" value="1"/>
</dbReference>
<dbReference type="SUPFAM" id="SSF46689">
    <property type="entry name" value="Homeodomain-like"/>
    <property type="match status" value="1"/>
</dbReference>
<evidence type="ECO:0000256" key="1">
    <source>
        <dbReference type="ARBA" id="ARBA00023015"/>
    </source>
</evidence>